<evidence type="ECO:0000256" key="1">
    <source>
        <dbReference type="ARBA" id="ARBA00023016"/>
    </source>
</evidence>
<dbReference type="GO" id="GO:0019243">
    <property type="term" value="P:methylglyoxal catabolic process to D-lactate via S-lactoyl-glutathione"/>
    <property type="evidence" value="ECO:0007669"/>
    <property type="project" value="TreeGrafter"/>
</dbReference>
<dbReference type="Gene3D" id="3.40.50.880">
    <property type="match status" value="1"/>
</dbReference>
<evidence type="ECO:0000256" key="2">
    <source>
        <dbReference type="ARBA" id="ARBA00023239"/>
    </source>
</evidence>
<dbReference type="EMBL" id="CP163439">
    <property type="protein sequence ID" value="XDQ39641.1"/>
    <property type="molecule type" value="Genomic_DNA"/>
</dbReference>
<keyword evidence="1" id="KW-0346">Stress response</keyword>
<dbReference type="RefSeq" id="WP_369174361.1">
    <property type="nucleotide sequence ID" value="NZ_CP163439.1"/>
</dbReference>
<dbReference type="PANTHER" id="PTHR48094:SF11">
    <property type="entry name" value="GLUTATHIONE-INDEPENDENT GLYOXALASE HSP31-RELATED"/>
    <property type="match status" value="1"/>
</dbReference>
<protein>
    <submittedName>
        <fullName evidence="5">Type 1 glutamine amidotransferase domain-containing protein</fullName>
    </submittedName>
</protein>
<evidence type="ECO:0000313" key="5">
    <source>
        <dbReference type="EMBL" id="XDQ39641.1"/>
    </source>
</evidence>
<comment type="similarity">
    <text evidence="3">Belongs to the peptidase C56 family. HSP31-like subfamily.</text>
</comment>
<organism evidence="5">
    <name type="scientific">Streptomyces sp. R28</name>
    <dbReference type="NCBI Taxonomy" id="3238628"/>
    <lineage>
        <taxon>Bacteria</taxon>
        <taxon>Bacillati</taxon>
        <taxon>Actinomycetota</taxon>
        <taxon>Actinomycetes</taxon>
        <taxon>Kitasatosporales</taxon>
        <taxon>Streptomycetaceae</taxon>
        <taxon>Streptomyces</taxon>
    </lineage>
</organism>
<dbReference type="InterPro" id="IPR002818">
    <property type="entry name" value="DJ-1/PfpI"/>
</dbReference>
<evidence type="ECO:0000259" key="4">
    <source>
        <dbReference type="Pfam" id="PF01965"/>
    </source>
</evidence>
<accession>A0AB39QBH4</accession>
<name>A0AB39QBH4_9ACTN</name>
<keyword evidence="5" id="KW-0315">Glutamine amidotransferase</keyword>
<reference evidence="5" key="1">
    <citation type="submission" date="2024-07" db="EMBL/GenBank/DDBJ databases">
        <authorList>
            <person name="Yu S.T."/>
        </authorList>
    </citation>
    <scope>NUCLEOTIDE SEQUENCE</scope>
    <source>
        <strain evidence="5">R28</strain>
    </source>
</reference>
<proteinExistence type="inferred from homology"/>
<dbReference type="PANTHER" id="PTHR48094">
    <property type="entry name" value="PROTEIN/NUCLEIC ACID DEGLYCASE DJ-1-RELATED"/>
    <property type="match status" value="1"/>
</dbReference>
<sequence length="231" mass="24572">MTRRALFVLTSCTVMGASGLPTGFHLGETVEPWRILEEGGVEIDVMTVSGQESKMIGRDEENPDQAKFLAEAKVRKKLENPLGPHRVIPEKYAAIYFVGGHGAMWDFPSDNDLATITRTIYEGGGVVSAICHGQAALVNLKLTDGSHLVSGKELTSFSHEGEMERGFDGIVPFSLQHALVAHGAVYSSSPGRTPHVVTDGRLVTGQNPASAAGLGHQLAQAIARAHGVYSA</sequence>
<dbReference type="InterPro" id="IPR029062">
    <property type="entry name" value="Class_I_gatase-like"/>
</dbReference>
<gene>
    <name evidence="5" type="ORF">AB5J49_43330</name>
</gene>
<dbReference type="InterPro" id="IPR050325">
    <property type="entry name" value="Prot/Nucl_acid_deglycase"/>
</dbReference>
<evidence type="ECO:0000256" key="3">
    <source>
        <dbReference type="ARBA" id="ARBA00038493"/>
    </source>
</evidence>
<dbReference type="GO" id="GO:0019172">
    <property type="term" value="F:glyoxalase III activity"/>
    <property type="evidence" value="ECO:0007669"/>
    <property type="project" value="TreeGrafter"/>
</dbReference>
<dbReference type="Pfam" id="PF01965">
    <property type="entry name" value="DJ-1_PfpI"/>
    <property type="match status" value="1"/>
</dbReference>
<keyword evidence="2" id="KW-0456">Lyase</keyword>
<dbReference type="GO" id="GO:0005737">
    <property type="term" value="C:cytoplasm"/>
    <property type="evidence" value="ECO:0007669"/>
    <property type="project" value="TreeGrafter"/>
</dbReference>
<dbReference type="SUPFAM" id="SSF52317">
    <property type="entry name" value="Class I glutamine amidotransferase-like"/>
    <property type="match status" value="1"/>
</dbReference>
<feature type="domain" description="DJ-1/PfpI" evidence="4">
    <location>
        <begin position="23"/>
        <end position="218"/>
    </location>
</feature>
<dbReference type="AlphaFoldDB" id="A0AB39QBH4"/>
<dbReference type="CDD" id="cd03141">
    <property type="entry name" value="GATase1_Hsp31_like"/>
    <property type="match status" value="1"/>
</dbReference>